<accession>A0A173RPE8</accession>
<evidence type="ECO:0000313" key="2">
    <source>
        <dbReference type="Proteomes" id="UP000095591"/>
    </source>
</evidence>
<protein>
    <submittedName>
        <fullName evidence="1">Uncharacterized protein</fullName>
    </submittedName>
</protein>
<evidence type="ECO:0000313" key="1">
    <source>
        <dbReference type="EMBL" id="CUM79954.1"/>
    </source>
</evidence>
<dbReference type="AlphaFoldDB" id="A0A173RPE8"/>
<name>A0A173RPE8_PARDI</name>
<dbReference type="Proteomes" id="UP000095591">
    <property type="component" value="Unassembled WGS sequence"/>
</dbReference>
<gene>
    <name evidence="1" type="ORF">ERS852429_00630</name>
</gene>
<sequence>MIPKVEIEAGKADLICEILGVNDLQDINLLDEYRDIFIKSQKSAYENESVNDINCTD</sequence>
<dbReference type="RefSeq" id="WP_172681028.1">
    <property type="nucleotide sequence ID" value="NZ_CYXP01000001.1"/>
</dbReference>
<dbReference type="EMBL" id="CYXP01000001">
    <property type="protein sequence ID" value="CUM79954.1"/>
    <property type="molecule type" value="Genomic_DNA"/>
</dbReference>
<reference evidence="1 2" key="1">
    <citation type="submission" date="2015-09" db="EMBL/GenBank/DDBJ databases">
        <authorList>
            <consortium name="Pathogen Informatics"/>
        </authorList>
    </citation>
    <scope>NUCLEOTIDE SEQUENCE [LARGE SCALE GENOMIC DNA]</scope>
    <source>
        <strain evidence="1 2">2789STDY5608872</strain>
    </source>
</reference>
<proteinExistence type="predicted"/>
<organism evidence="1 2">
    <name type="scientific">Parabacteroides distasonis</name>
    <dbReference type="NCBI Taxonomy" id="823"/>
    <lineage>
        <taxon>Bacteria</taxon>
        <taxon>Pseudomonadati</taxon>
        <taxon>Bacteroidota</taxon>
        <taxon>Bacteroidia</taxon>
        <taxon>Bacteroidales</taxon>
        <taxon>Tannerellaceae</taxon>
        <taxon>Parabacteroides</taxon>
    </lineage>
</organism>